<name>A0ABU5QC19_9BACT</name>
<feature type="transmembrane region" description="Helical" evidence="1">
    <location>
        <begin position="60"/>
        <end position="77"/>
    </location>
</feature>
<evidence type="ECO:0000313" key="3">
    <source>
        <dbReference type="Proteomes" id="UP001302949"/>
    </source>
</evidence>
<protein>
    <submittedName>
        <fullName evidence="2">DUF4956 domain-containing protein</fullName>
    </submittedName>
</protein>
<dbReference type="Proteomes" id="UP001302949">
    <property type="component" value="Unassembled WGS sequence"/>
</dbReference>
<keyword evidence="1" id="KW-0812">Transmembrane</keyword>
<evidence type="ECO:0000313" key="2">
    <source>
        <dbReference type="EMBL" id="MEA5140107.1"/>
    </source>
</evidence>
<evidence type="ECO:0000256" key="1">
    <source>
        <dbReference type="SAM" id="Phobius"/>
    </source>
</evidence>
<feature type="transmembrane region" description="Helical" evidence="1">
    <location>
        <begin position="83"/>
        <end position="99"/>
    </location>
</feature>
<accession>A0ABU5QC19</accession>
<dbReference type="Pfam" id="PF16316">
    <property type="entry name" value="DUF4956"/>
    <property type="match status" value="1"/>
</dbReference>
<feature type="transmembrane region" description="Helical" evidence="1">
    <location>
        <begin position="31"/>
        <end position="48"/>
    </location>
</feature>
<reference evidence="2 3" key="1">
    <citation type="submission" date="2023-12" db="EMBL/GenBank/DDBJ databases">
        <title>Novel species of the genus Arcicella isolated from rivers.</title>
        <authorList>
            <person name="Lu H."/>
        </authorList>
    </citation>
    <scope>NUCLEOTIDE SEQUENCE [LARGE SCALE GENOMIC DNA]</scope>
    <source>
        <strain evidence="2 3">KCTC 23307</strain>
    </source>
</reference>
<comment type="caution">
    <text evidence="2">The sequence shown here is derived from an EMBL/GenBank/DDBJ whole genome shotgun (WGS) entry which is preliminary data.</text>
</comment>
<feature type="transmembrane region" description="Helical" evidence="1">
    <location>
        <begin position="111"/>
        <end position="129"/>
    </location>
</feature>
<proteinExistence type="predicted"/>
<dbReference type="EMBL" id="JAYFUM010000015">
    <property type="protein sequence ID" value="MEA5140107.1"/>
    <property type="molecule type" value="Genomic_DNA"/>
</dbReference>
<sequence length="211" mass="24565">MTILQQVTNLDTLQTIQASGFQLFDKLSTKFFVRLAIDLISTTILVRLIYYKTYQKSEQFFTFFTFNITIFLITYLLNHVEMSMGAAFGLFAVFSMLRYRTESISTRDMTYLFLVIAIGLLSAVSKGGWDELSALNFILLSVTALLESKWLIKKEHSKEVLYENIDLIHAEKRKELIEDLHLRTGLNVHRVEIQSIDFLKDATRIIIYYFD</sequence>
<gene>
    <name evidence="2" type="ORF">VB248_13230</name>
</gene>
<dbReference type="RefSeq" id="WP_323297265.1">
    <property type="nucleotide sequence ID" value="NZ_JAYFUM010000015.1"/>
</dbReference>
<keyword evidence="1" id="KW-1133">Transmembrane helix</keyword>
<dbReference type="InterPro" id="IPR032531">
    <property type="entry name" value="DUF4956"/>
</dbReference>
<keyword evidence="3" id="KW-1185">Reference proteome</keyword>
<organism evidence="2 3">
    <name type="scientific">Arcicella rigui</name>
    <dbReference type="NCBI Taxonomy" id="797020"/>
    <lineage>
        <taxon>Bacteria</taxon>
        <taxon>Pseudomonadati</taxon>
        <taxon>Bacteroidota</taxon>
        <taxon>Cytophagia</taxon>
        <taxon>Cytophagales</taxon>
        <taxon>Flectobacillaceae</taxon>
        <taxon>Arcicella</taxon>
    </lineage>
</organism>
<keyword evidence="1" id="KW-0472">Membrane</keyword>